<dbReference type="SUPFAM" id="SSF56037">
    <property type="entry name" value="PheT/TilS domain"/>
    <property type="match status" value="1"/>
</dbReference>
<comment type="function">
    <text evidence="8">Ligates lysine onto the cytidine present at position 34 of the AUA codon-specific tRNA(Ile) that contains the anticodon CAU, in an ATP-dependent manner. Cytidine is converted to lysidine, thus changing the amino acid specificity of the tRNA from methionine to isoleucine.</text>
</comment>
<comment type="domain">
    <text evidence="8">The N-terminal region contains the highly conserved SGGXDS motif, predicted to be a P-loop motif involved in ATP binding.</text>
</comment>
<dbReference type="InterPro" id="IPR011063">
    <property type="entry name" value="TilS/TtcA_N"/>
</dbReference>
<keyword evidence="6 8" id="KW-0067">ATP-binding</keyword>
<feature type="binding site" evidence="8">
    <location>
        <begin position="26"/>
        <end position="31"/>
    </location>
    <ligand>
        <name>ATP</name>
        <dbReference type="ChEBI" id="CHEBI:30616"/>
    </ligand>
</feature>
<evidence type="ECO:0000256" key="5">
    <source>
        <dbReference type="ARBA" id="ARBA00022741"/>
    </source>
</evidence>
<dbReference type="Pfam" id="PF01171">
    <property type="entry name" value="ATP_bind_3"/>
    <property type="match status" value="1"/>
</dbReference>
<evidence type="ECO:0000256" key="2">
    <source>
        <dbReference type="ARBA" id="ARBA00022490"/>
    </source>
</evidence>
<comment type="caution">
    <text evidence="11">The sequence shown here is derived from an EMBL/GenBank/DDBJ whole genome shotgun (WGS) entry which is preliminary data.</text>
</comment>
<evidence type="ECO:0000259" key="10">
    <source>
        <dbReference type="Pfam" id="PF11734"/>
    </source>
</evidence>
<dbReference type="Pfam" id="PF11734">
    <property type="entry name" value="TilS_C"/>
    <property type="match status" value="1"/>
</dbReference>
<gene>
    <name evidence="8 11" type="primary">tilS</name>
    <name evidence="11" type="ORF">IAC39_04445</name>
</gene>
<reference evidence="11" key="1">
    <citation type="submission" date="2020-10" db="EMBL/GenBank/DDBJ databases">
        <authorList>
            <person name="Gilroy R."/>
        </authorList>
    </citation>
    <scope>NUCLEOTIDE SEQUENCE</scope>
    <source>
        <strain evidence="11">CHK33-4379</strain>
    </source>
</reference>
<comment type="similarity">
    <text evidence="8">Belongs to the tRNA(Ile)-lysidine synthase family.</text>
</comment>
<dbReference type="NCBIfam" id="TIGR02432">
    <property type="entry name" value="lysidine_TilS_N"/>
    <property type="match status" value="1"/>
</dbReference>
<dbReference type="AlphaFoldDB" id="A0A9D1KKC3"/>
<evidence type="ECO:0000256" key="4">
    <source>
        <dbReference type="ARBA" id="ARBA00022694"/>
    </source>
</evidence>
<feature type="domain" description="tRNA(Ile)-lysidine/2-thiocytidine synthase N-terminal" evidence="9">
    <location>
        <begin position="21"/>
        <end position="193"/>
    </location>
</feature>
<dbReference type="InterPro" id="IPR014729">
    <property type="entry name" value="Rossmann-like_a/b/a_fold"/>
</dbReference>
<dbReference type="EC" id="6.3.4.19" evidence="8"/>
<evidence type="ECO:0000256" key="6">
    <source>
        <dbReference type="ARBA" id="ARBA00022840"/>
    </source>
</evidence>
<dbReference type="GO" id="GO:0032267">
    <property type="term" value="F:tRNA(Ile)-lysidine synthase activity"/>
    <property type="evidence" value="ECO:0007669"/>
    <property type="project" value="UniProtKB-EC"/>
</dbReference>
<evidence type="ECO:0000313" key="11">
    <source>
        <dbReference type="EMBL" id="HIT58941.1"/>
    </source>
</evidence>
<dbReference type="PANTHER" id="PTHR43033">
    <property type="entry name" value="TRNA(ILE)-LYSIDINE SYNTHASE-RELATED"/>
    <property type="match status" value="1"/>
</dbReference>
<feature type="domain" description="Lysidine-tRNA(Ile) synthetase C-terminal" evidence="10">
    <location>
        <begin position="360"/>
        <end position="418"/>
    </location>
</feature>
<sequence>MLTGVAETIKKYKMLNPGERVCVALSGGADSVSLLLALRELGYRVFAVHVNHNLRGEESDRDERFCRELCQRLGVTLFCESVDVAGYCRMCRVSTEEGARKLRYQEIENHLDGCRLATAHSLNDCFETMLFNLVRGCGISGITGIPAVRGNIVRPLIRTTRAQIEEYLSGLGQEYVTDSTNLVDDCSRNIIRLNVIPQLLRINPSLYKTYLKTLEIFEGADRYIDSKSSALLDSGFDGGGYRLSGCEDFILGEALVKLARMNGVEPSHEKIDGMRELCKRDGRINLRSGVYVRGESGKISFESDAALEDIFVKTDLKGKITVGRYTVEFTEISQFKPSVYNKQELKYFINPERVVGDTVIRSYLGNEKIRLLGRGFTSTVKKLLADIPPRERKQALVIADEEGAIFVQGFGVAERVAACTDTGDSGSDENSVSAVKIDIF</sequence>
<dbReference type="InterPro" id="IPR012795">
    <property type="entry name" value="tRNA_Ile_lys_synt_N"/>
</dbReference>
<evidence type="ECO:0000256" key="3">
    <source>
        <dbReference type="ARBA" id="ARBA00022598"/>
    </source>
</evidence>
<evidence type="ECO:0000313" key="12">
    <source>
        <dbReference type="Proteomes" id="UP000824136"/>
    </source>
</evidence>
<accession>A0A9D1KKC3</accession>
<comment type="catalytic activity">
    <reaction evidence="7 8">
        <text>cytidine(34) in tRNA(Ile2) + L-lysine + ATP = lysidine(34) in tRNA(Ile2) + AMP + diphosphate + H(+)</text>
        <dbReference type="Rhea" id="RHEA:43744"/>
        <dbReference type="Rhea" id="RHEA-COMP:10625"/>
        <dbReference type="Rhea" id="RHEA-COMP:10670"/>
        <dbReference type="ChEBI" id="CHEBI:15378"/>
        <dbReference type="ChEBI" id="CHEBI:30616"/>
        <dbReference type="ChEBI" id="CHEBI:32551"/>
        <dbReference type="ChEBI" id="CHEBI:33019"/>
        <dbReference type="ChEBI" id="CHEBI:82748"/>
        <dbReference type="ChEBI" id="CHEBI:83665"/>
        <dbReference type="ChEBI" id="CHEBI:456215"/>
        <dbReference type="EC" id="6.3.4.19"/>
    </reaction>
</comment>
<organism evidence="11 12">
    <name type="scientific">Candidatus Faeciplasma pullistercoris</name>
    <dbReference type="NCBI Taxonomy" id="2840800"/>
    <lineage>
        <taxon>Bacteria</taxon>
        <taxon>Bacillati</taxon>
        <taxon>Bacillota</taxon>
        <taxon>Clostridia</taxon>
        <taxon>Eubacteriales</taxon>
        <taxon>Oscillospiraceae</taxon>
        <taxon>Oscillospiraceae incertae sedis</taxon>
        <taxon>Candidatus Faeciplasma</taxon>
    </lineage>
</organism>
<keyword evidence="2 8" id="KW-0963">Cytoplasm</keyword>
<dbReference type="InterPro" id="IPR012796">
    <property type="entry name" value="Lysidine-tRNA-synth_C"/>
</dbReference>
<dbReference type="InterPro" id="IPR012094">
    <property type="entry name" value="tRNA_Ile_lys_synt"/>
</dbReference>
<keyword evidence="4 8" id="KW-0819">tRNA processing</keyword>
<comment type="subcellular location">
    <subcellularLocation>
        <location evidence="1 8">Cytoplasm</location>
    </subcellularLocation>
</comment>
<evidence type="ECO:0000256" key="8">
    <source>
        <dbReference type="HAMAP-Rule" id="MF_01161"/>
    </source>
</evidence>
<dbReference type="CDD" id="cd01992">
    <property type="entry name" value="TilS_N"/>
    <property type="match status" value="1"/>
</dbReference>
<keyword evidence="3 8" id="KW-0436">Ligase</keyword>
<evidence type="ECO:0000256" key="1">
    <source>
        <dbReference type="ARBA" id="ARBA00004496"/>
    </source>
</evidence>
<dbReference type="GO" id="GO:0006400">
    <property type="term" value="P:tRNA modification"/>
    <property type="evidence" value="ECO:0007669"/>
    <property type="project" value="UniProtKB-UniRule"/>
</dbReference>
<protein>
    <recommendedName>
        <fullName evidence="8">tRNA(Ile)-lysidine synthase</fullName>
        <ecNumber evidence="8">6.3.4.19</ecNumber>
    </recommendedName>
    <alternativeName>
        <fullName evidence="8">tRNA(Ile)-2-lysyl-cytidine synthase</fullName>
    </alternativeName>
    <alternativeName>
        <fullName evidence="8">tRNA(Ile)-lysidine synthetase</fullName>
    </alternativeName>
</protein>
<dbReference type="GO" id="GO:0005737">
    <property type="term" value="C:cytoplasm"/>
    <property type="evidence" value="ECO:0007669"/>
    <property type="project" value="UniProtKB-SubCell"/>
</dbReference>
<reference evidence="11" key="2">
    <citation type="journal article" date="2021" name="PeerJ">
        <title>Extensive microbial diversity within the chicken gut microbiome revealed by metagenomics and culture.</title>
        <authorList>
            <person name="Gilroy R."/>
            <person name="Ravi A."/>
            <person name="Getino M."/>
            <person name="Pursley I."/>
            <person name="Horton D.L."/>
            <person name="Alikhan N.F."/>
            <person name="Baker D."/>
            <person name="Gharbi K."/>
            <person name="Hall N."/>
            <person name="Watson M."/>
            <person name="Adriaenssens E.M."/>
            <person name="Foster-Nyarko E."/>
            <person name="Jarju S."/>
            <person name="Secka A."/>
            <person name="Antonio M."/>
            <person name="Oren A."/>
            <person name="Chaudhuri R.R."/>
            <person name="La Ragione R."/>
            <person name="Hildebrand F."/>
            <person name="Pallen M.J."/>
        </authorList>
    </citation>
    <scope>NUCLEOTIDE SEQUENCE</scope>
    <source>
        <strain evidence="11">CHK33-4379</strain>
    </source>
</reference>
<dbReference type="SUPFAM" id="SSF52402">
    <property type="entry name" value="Adenine nucleotide alpha hydrolases-like"/>
    <property type="match status" value="1"/>
</dbReference>
<dbReference type="Gene3D" id="3.40.50.620">
    <property type="entry name" value="HUPs"/>
    <property type="match status" value="1"/>
</dbReference>
<dbReference type="PANTHER" id="PTHR43033:SF1">
    <property type="entry name" value="TRNA(ILE)-LYSIDINE SYNTHASE-RELATED"/>
    <property type="match status" value="1"/>
</dbReference>
<dbReference type="HAMAP" id="MF_01161">
    <property type="entry name" value="tRNA_Ile_lys_synt"/>
    <property type="match status" value="1"/>
</dbReference>
<evidence type="ECO:0000259" key="9">
    <source>
        <dbReference type="Pfam" id="PF01171"/>
    </source>
</evidence>
<evidence type="ECO:0000256" key="7">
    <source>
        <dbReference type="ARBA" id="ARBA00048539"/>
    </source>
</evidence>
<keyword evidence="5 8" id="KW-0547">Nucleotide-binding</keyword>
<dbReference type="EMBL" id="DVLL01000017">
    <property type="protein sequence ID" value="HIT58941.1"/>
    <property type="molecule type" value="Genomic_DNA"/>
</dbReference>
<dbReference type="GO" id="GO:0005524">
    <property type="term" value="F:ATP binding"/>
    <property type="evidence" value="ECO:0007669"/>
    <property type="project" value="UniProtKB-UniRule"/>
</dbReference>
<dbReference type="Proteomes" id="UP000824136">
    <property type="component" value="Unassembled WGS sequence"/>
</dbReference>
<name>A0A9D1KKC3_9FIRM</name>
<proteinExistence type="inferred from homology"/>